<dbReference type="EMBL" id="BAAABW010000002">
    <property type="protein sequence ID" value="GAA0331602.1"/>
    <property type="molecule type" value="Genomic_DNA"/>
</dbReference>
<gene>
    <name evidence="1" type="ORF">GCM10010319_04460</name>
</gene>
<reference evidence="1 2" key="1">
    <citation type="journal article" date="2019" name="Int. J. Syst. Evol. Microbiol.">
        <title>The Global Catalogue of Microorganisms (GCM) 10K type strain sequencing project: providing services to taxonomists for standard genome sequencing and annotation.</title>
        <authorList>
            <consortium name="The Broad Institute Genomics Platform"/>
            <consortium name="The Broad Institute Genome Sequencing Center for Infectious Disease"/>
            <person name="Wu L."/>
            <person name="Ma J."/>
        </authorList>
    </citation>
    <scope>NUCLEOTIDE SEQUENCE [LARGE SCALE GENOMIC DNA]</scope>
    <source>
        <strain evidence="1 2">JCM 4565</strain>
    </source>
</reference>
<accession>A0ABN0WB78</accession>
<name>A0ABN0WB78_9ACTN</name>
<dbReference type="Proteomes" id="UP001500063">
    <property type="component" value="Unassembled WGS sequence"/>
</dbReference>
<organism evidence="1 2">
    <name type="scientific">Streptomyces blastmyceticus</name>
    <dbReference type="NCBI Taxonomy" id="68180"/>
    <lineage>
        <taxon>Bacteria</taxon>
        <taxon>Bacillati</taxon>
        <taxon>Actinomycetota</taxon>
        <taxon>Actinomycetes</taxon>
        <taxon>Kitasatosporales</taxon>
        <taxon>Streptomycetaceae</taxon>
        <taxon>Streptomyces</taxon>
    </lineage>
</organism>
<proteinExistence type="predicted"/>
<evidence type="ECO:0000313" key="2">
    <source>
        <dbReference type="Proteomes" id="UP001500063"/>
    </source>
</evidence>
<evidence type="ECO:0000313" key="1">
    <source>
        <dbReference type="EMBL" id="GAA0331602.1"/>
    </source>
</evidence>
<comment type="caution">
    <text evidence="1">The sequence shown here is derived from an EMBL/GenBank/DDBJ whole genome shotgun (WGS) entry which is preliminary data.</text>
</comment>
<keyword evidence="2" id="KW-1185">Reference proteome</keyword>
<protein>
    <submittedName>
        <fullName evidence="1">Uncharacterized protein</fullName>
    </submittedName>
</protein>
<sequence>MAISCCELGLGVPAHLWGSLSVSRDPASGYPTRRSQNVRPRVELDSLCAGPTDHRGAVHPRVPDRSVAQAVAWSGADTVTMGV</sequence>